<feature type="compositionally biased region" description="Polar residues" evidence="1">
    <location>
        <begin position="9"/>
        <end position="24"/>
    </location>
</feature>
<evidence type="ECO:0000313" key="2">
    <source>
        <dbReference type="EMBL" id="KAL0411960.1"/>
    </source>
</evidence>
<feature type="region of interest" description="Disordered" evidence="1">
    <location>
        <begin position="1"/>
        <end position="24"/>
    </location>
</feature>
<dbReference type="EMBL" id="JACGWN010000013">
    <property type="protein sequence ID" value="KAL0411960.1"/>
    <property type="molecule type" value="Genomic_DNA"/>
</dbReference>
<proteinExistence type="predicted"/>
<organism evidence="2">
    <name type="scientific">Sesamum latifolium</name>
    <dbReference type="NCBI Taxonomy" id="2727402"/>
    <lineage>
        <taxon>Eukaryota</taxon>
        <taxon>Viridiplantae</taxon>
        <taxon>Streptophyta</taxon>
        <taxon>Embryophyta</taxon>
        <taxon>Tracheophyta</taxon>
        <taxon>Spermatophyta</taxon>
        <taxon>Magnoliopsida</taxon>
        <taxon>eudicotyledons</taxon>
        <taxon>Gunneridae</taxon>
        <taxon>Pentapetalae</taxon>
        <taxon>asterids</taxon>
        <taxon>lamiids</taxon>
        <taxon>Lamiales</taxon>
        <taxon>Pedaliaceae</taxon>
        <taxon>Sesamum</taxon>
    </lineage>
</organism>
<reference evidence="2" key="2">
    <citation type="journal article" date="2024" name="Plant">
        <title>Genomic evolution and insights into agronomic trait innovations of Sesamum species.</title>
        <authorList>
            <person name="Miao H."/>
            <person name="Wang L."/>
            <person name="Qu L."/>
            <person name="Liu H."/>
            <person name="Sun Y."/>
            <person name="Le M."/>
            <person name="Wang Q."/>
            <person name="Wei S."/>
            <person name="Zheng Y."/>
            <person name="Lin W."/>
            <person name="Duan Y."/>
            <person name="Cao H."/>
            <person name="Xiong S."/>
            <person name="Wang X."/>
            <person name="Wei L."/>
            <person name="Li C."/>
            <person name="Ma Q."/>
            <person name="Ju M."/>
            <person name="Zhao R."/>
            <person name="Li G."/>
            <person name="Mu C."/>
            <person name="Tian Q."/>
            <person name="Mei H."/>
            <person name="Zhang T."/>
            <person name="Gao T."/>
            <person name="Zhang H."/>
        </authorList>
    </citation>
    <scope>NUCLEOTIDE SEQUENCE</scope>
    <source>
        <strain evidence="2">KEN1</strain>
    </source>
</reference>
<accession>A0AAW2U6M3</accession>
<name>A0AAW2U6M3_9LAMI</name>
<evidence type="ECO:0000256" key="1">
    <source>
        <dbReference type="SAM" id="MobiDB-lite"/>
    </source>
</evidence>
<gene>
    <name evidence="2" type="ORF">Slati_3785700</name>
</gene>
<protein>
    <submittedName>
        <fullName evidence="2">Uncharacterized protein</fullName>
    </submittedName>
</protein>
<sequence>MTIDKLAIQASQELPSQTDTHPSENVSVMTLQSGKELHPVEPVPVKAKGDEKTLHDTDTQNKEVESEIIPPSLSNTCALPSPYRMSKLKEDEKEILNTSLKKLFEVGKKVLFYKVRLKLIPGQLSSYWLGRFEGVNVFPHGVARIKILDTEQTFKVNGHQLKPSLGGD</sequence>
<dbReference type="AlphaFoldDB" id="A0AAW2U6M3"/>
<reference evidence="2" key="1">
    <citation type="submission" date="2020-06" db="EMBL/GenBank/DDBJ databases">
        <authorList>
            <person name="Li T."/>
            <person name="Hu X."/>
            <person name="Zhang T."/>
            <person name="Song X."/>
            <person name="Zhang H."/>
            <person name="Dai N."/>
            <person name="Sheng W."/>
            <person name="Hou X."/>
            <person name="Wei L."/>
        </authorList>
    </citation>
    <scope>NUCLEOTIDE SEQUENCE</scope>
    <source>
        <strain evidence="2">KEN1</strain>
        <tissue evidence="2">Leaf</tissue>
    </source>
</reference>
<comment type="caution">
    <text evidence="2">The sequence shown here is derived from an EMBL/GenBank/DDBJ whole genome shotgun (WGS) entry which is preliminary data.</text>
</comment>